<proteinExistence type="predicted"/>
<protein>
    <submittedName>
        <fullName evidence="2">Uncharacterized protein</fullName>
    </submittedName>
</protein>
<dbReference type="AlphaFoldDB" id="A0A1I7X1W4"/>
<name>A0A1I7X1W4_HETBA</name>
<organism evidence="1 2">
    <name type="scientific">Heterorhabditis bacteriophora</name>
    <name type="common">Entomopathogenic nematode worm</name>
    <dbReference type="NCBI Taxonomy" id="37862"/>
    <lineage>
        <taxon>Eukaryota</taxon>
        <taxon>Metazoa</taxon>
        <taxon>Ecdysozoa</taxon>
        <taxon>Nematoda</taxon>
        <taxon>Chromadorea</taxon>
        <taxon>Rhabditida</taxon>
        <taxon>Rhabditina</taxon>
        <taxon>Rhabditomorpha</taxon>
        <taxon>Strongyloidea</taxon>
        <taxon>Heterorhabditidae</taxon>
        <taxon>Heterorhabditis</taxon>
    </lineage>
</organism>
<evidence type="ECO:0000313" key="2">
    <source>
        <dbReference type="WBParaSite" id="Hba_11560"/>
    </source>
</evidence>
<keyword evidence="1" id="KW-1185">Reference proteome</keyword>
<evidence type="ECO:0000313" key="1">
    <source>
        <dbReference type="Proteomes" id="UP000095283"/>
    </source>
</evidence>
<dbReference type="WBParaSite" id="Hba_11560">
    <property type="protein sequence ID" value="Hba_11560"/>
    <property type="gene ID" value="Hba_11560"/>
</dbReference>
<sequence>MSSSEEFSSSLSFPSVALKGNKELPPGTFLCEKIT</sequence>
<dbReference type="Proteomes" id="UP000095283">
    <property type="component" value="Unplaced"/>
</dbReference>
<reference evidence="2" key="1">
    <citation type="submission" date="2016-11" db="UniProtKB">
        <authorList>
            <consortium name="WormBaseParasite"/>
        </authorList>
    </citation>
    <scope>IDENTIFICATION</scope>
</reference>
<accession>A0A1I7X1W4</accession>